<dbReference type="EMBL" id="RHLQ01000014">
    <property type="protein sequence ID" value="RNC99547.1"/>
    <property type="molecule type" value="Genomic_DNA"/>
</dbReference>
<proteinExistence type="predicted"/>
<comment type="caution">
    <text evidence="1">The sequence shown here is derived from an EMBL/GenBank/DDBJ whole genome shotgun (WGS) entry which is preliminary data.</text>
</comment>
<dbReference type="OrthoDB" id="2735437at2"/>
<dbReference type="RefSeq" id="WP_122971646.1">
    <property type="nucleotide sequence ID" value="NZ_RHLQ01000014.1"/>
</dbReference>
<keyword evidence="2" id="KW-1185">Reference proteome</keyword>
<reference evidence="1 2" key="1">
    <citation type="journal article" date="2014" name="Int. J. Syst. Evol. Microbiol.">
        <title>Lysinibacillus halotolerans sp. nov., isolated from saline-alkaline soil.</title>
        <authorList>
            <person name="Kong D."/>
            <person name="Wang Y."/>
            <person name="Zhao B."/>
            <person name="Li Y."/>
            <person name="Song J."/>
            <person name="Zhai Y."/>
            <person name="Zhang C."/>
            <person name="Wang H."/>
            <person name="Chen X."/>
            <person name="Zhao B."/>
            <person name="Ruan Z."/>
        </authorList>
    </citation>
    <scope>NUCLEOTIDE SEQUENCE [LARGE SCALE GENOMIC DNA]</scope>
    <source>
        <strain evidence="1 2">MCCC 1A12703</strain>
    </source>
</reference>
<evidence type="ECO:0000313" key="1">
    <source>
        <dbReference type="EMBL" id="RNC99547.1"/>
    </source>
</evidence>
<name>A0A3M8HAT8_9BACI</name>
<protein>
    <submittedName>
        <fullName evidence="1">Uncharacterized protein</fullName>
    </submittedName>
</protein>
<gene>
    <name evidence="1" type="ORF">EC501_07305</name>
</gene>
<evidence type="ECO:0000313" key="2">
    <source>
        <dbReference type="Proteomes" id="UP000279909"/>
    </source>
</evidence>
<sequence length="160" mass="19046">MLEKERTIQTLFDEAIQFDEPYTAHYIYFAVLKGKVTMQDKAEKLFNLSFTKSEMEDFRLLRDSDTLNMRPIKIFAIQRSANTYAFYFAKCLGDARKLHHQLYGVWENKITIAYNQMIDKSIYFPYSNETKTFRQLLKETVVFPRWVCEMEGRGKCNICN</sequence>
<dbReference type="AlphaFoldDB" id="A0A3M8HAT8"/>
<dbReference type="Proteomes" id="UP000279909">
    <property type="component" value="Unassembled WGS sequence"/>
</dbReference>
<organism evidence="1 2">
    <name type="scientific">Lysinibacillus halotolerans</name>
    <dbReference type="NCBI Taxonomy" id="1368476"/>
    <lineage>
        <taxon>Bacteria</taxon>
        <taxon>Bacillati</taxon>
        <taxon>Bacillota</taxon>
        <taxon>Bacilli</taxon>
        <taxon>Bacillales</taxon>
        <taxon>Bacillaceae</taxon>
        <taxon>Lysinibacillus</taxon>
    </lineage>
</organism>
<accession>A0A3M8HAT8</accession>